<dbReference type="Gene3D" id="3.40.50.10210">
    <property type="match status" value="1"/>
</dbReference>
<dbReference type="InterPro" id="IPR002805">
    <property type="entry name" value="Nict_dMeBzImd_PRibTrfase_arc"/>
</dbReference>
<reference evidence="1 2" key="1">
    <citation type="submission" date="2018-03" db="EMBL/GenBank/DDBJ databases">
        <title>Whole genome sequencing of Histamine producing bacteria.</title>
        <authorList>
            <person name="Butler K."/>
        </authorList>
    </citation>
    <scope>NUCLEOTIDE SEQUENCE [LARGE SCALE GENOMIC DNA]</scope>
    <source>
        <strain evidence="1 2">DSM 16190</strain>
    </source>
</reference>
<dbReference type="AlphaFoldDB" id="A0A2T3N170"/>
<name>A0A2T3N170_9GAMM</name>
<proteinExistence type="predicted"/>
<evidence type="ECO:0000313" key="2">
    <source>
        <dbReference type="Proteomes" id="UP000240904"/>
    </source>
</evidence>
<dbReference type="SUPFAM" id="SSF52733">
    <property type="entry name" value="Nicotinate mononucleotide:5,6-dimethylbenzimidazole phosphoribosyltransferase (CobT)"/>
    <property type="match status" value="1"/>
</dbReference>
<keyword evidence="2" id="KW-1185">Reference proteome</keyword>
<gene>
    <name evidence="1" type="ORF">C9I89_05490</name>
</gene>
<dbReference type="PANTHER" id="PTHR38811">
    <property type="match status" value="1"/>
</dbReference>
<organism evidence="1 2">
    <name type="scientific">Photobacterium lipolyticum</name>
    <dbReference type="NCBI Taxonomy" id="266810"/>
    <lineage>
        <taxon>Bacteria</taxon>
        <taxon>Pseudomonadati</taxon>
        <taxon>Pseudomonadota</taxon>
        <taxon>Gammaproteobacteria</taxon>
        <taxon>Vibrionales</taxon>
        <taxon>Vibrionaceae</taxon>
        <taxon>Photobacterium</taxon>
    </lineage>
</organism>
<dbReference type="GO" id="GO:0008939">
    <property type="term" value="F:nicotinate-nucleotide-dimethylbenzimidazole phosphoribosyltransferase activity"/>
    <property type="evidence" value="ECO:0007669"/>
    <property type="project" value="InterPro"/>
</dbReference>
<sequence>MNWINFIIFNAAAPLPELHQISDAGVGENLMQLTPTRDAELIACGRANTTLGGQLSASPVVGSQSVTPAILVHGVLRALQAQGCKIRLHCYQLGLEQLPDFSGSVLDEIVCHRCDIGEEASLIHQQLLPELARQAKAGEGHVIAECGVGGTTFATLWLRRWLDQSITLAGSTKDPEKLAIKEKILAQLGQEFAHFPCDVHQFLQNHQASDPVQRALSALLMTPCSDNTTLELKLAGGMMFVAPLLAIGADAIKHRLKISMTRWVLEGNDAQAVLSKLPSAYTVTPSTTDFGRSSYRALHLYEQGYVVEGCGLGGCLVLAEQCGLSQQQIMDSLDAAVKPWLE</sequence>
<protein>
    <submittedName>
        <fullName evidence="1">Uncharacterized protein</fullName>
    </submittedName>
</protein>
<dbReference type="RefSeq" id="WP_107282357.1">
    <property type="nucleotide sequence ID" value="NZ_PYMC01000003.1"/>
</dbReference>
<comment type="caution">
    <text evidence="1">The sequence shown here is derived from an EMBL/GenBank/DDBJ whole genome shotgun (WGS) entry which is preliminary data.</text>
</comment>
<dbReference type="PANTHER" id="PTHR38811:SF1">
    <property type="entry name" value="UPF0284 PROTEIN SLL1500"/>
    <property type="match status" value="1"/>
</dbReference>
<dbReference type="EMBL" id="PYMC01000003">
    <property type="protein sequence ID" value="PSW05975.1"/>
    <property type="molecule type" value="Genomic_DNA"/>
</dbReference>
<dbReference type="Proteomes" id="UP000240904">
    <property type="component" value="Unassembled WGS sequence"/>
</dbReference>
<evidence type="ECO:0000313" key="1">
    <source>
        <dbReference type="EMBL" id="PSW05975.1"/>
    </source>
</evidence>
<accession>A0A2T3N170</accession>
<dbReference type="InterPro" id="IPR036087">
    <property type="entry name" value="Nict_dMeBzImd_PRibTrfase_sf"/>
</dbReference>
<dbReference type="OrthoDB" id="5810146at2"/>